<name>A0ABV7KX36_9PROT</name>
<dbReference type="InterPro" id="IPR006869">
    <property type="entry name" value="DUF547"/>
</dbReference>
<sequence length="228" mass="24222">MTGLSKLPGRGAGGAAWAPLRCLLLLLALPLLAGFGGLSFNAGPDAELLPHWQAQDAGSTVTVDHAPWQLFLDRHLRPNPVPGGPALVAYGAVTAADRAALRAYIDRLAGIEVTALNRAEQFAYWINLYNALTVDLVLAHYPVATIRDIDISPGLFADGPWGRDLVNVEGRALSLDDISSTASCARSGRTRASTMPSTAPRSAAPPCRTAPSPPPMPRRCWTQARQPM</sequence>
<protein>
    <submittedName>
        <fullName evidence="3">DUF547 domain-containing protein</fullName>
    </submittedName>
</protein>
<dbReference type="Pfam" id="PF04784">
    <property type="entry name" value="DUF547"/>
    <property type="match status" value="1"/>
</dbReference>
<dbReference type="Proteomes" id="UP001595528">
    <property type="component" value="Unassembled WGS sequence"/>
</dbReference>
<evidence type="ECO:0000259" key="2">
    <source>
        <dbReference type="Pfam" id="PF04784"/>
    </source>
</evidence>
<organism evidence="3 4">
    <name type="scientific">Marinibaculum pumilum</name>
    <dbReference type="NCBI Taxonomy" id="1766165"/>
    <lineage>
        <taxon>Bacteria</taxon>
        <taxon>Pseudomonadati</taxon>
        <taxon>Pseudomonadota</taxon>
        <taxon>Alphaproteobacteria</taxon>
        <taxon>Rhodospirillales</taxon>
        <taxon>Rhodospirillaceae</taxon>
        <taxon>Marinibaculum</taxon>
    </lineage>
</organism>
<feature type="region of interest" description="Disordered" evidence="1">
    <location>
        <begin position="185"/>
        <end position="228"/>
    </location>
</feature>
<feature type="compositionally biased region" description="Low complexity" evidence="1">
    <location>
        <begin position="192"/>
        <end position="210"/>
    </location>
</feature>
<keyword evidence="4" id="KW-1185">Reference proteome</keyword>
<gene>
    <name evidence="3" type="ORF">ACFOGJ_06475</name>
</gene>
<feature type="domain" description="DUF547" evidence="2">
    <location>
        <begin position="114"/>
        <end position="186"/>
    </location>
</feature>
<evidence type="ECO:0000313" key="3">
    <source>
        <dbReference type="EMBL" id="MFC3226865.1"/>
    </source>
</evidence>
<reference evidence="4" key="1">
    <citation type="journal article" date="2019" name="Int. J. Syst. Evol. Microbiol.">
        <title>The Global Catalogue of Microorganisms (GCM) 10K type strain sequencing project: providing services to taxonomists for standard genome sequencing and annotation.</title>
        <authorList>
            <consortium name="The Broad Institute Genomics Platform"/>
            <consortium name="The Broad Institute Genome Sequencing Center for Infectious Disease"/>
            <person name="Wu L."/>
            <person name="Ma J."/>
        </authorList>
    </citation>
    <scope>NUCLEOTIDE SEQUENCE [LARGE SCALE GENOMIC DNA]</scope>
    <source>
        <strain evidence="4">KCTC 42964</strain>
    </source>
</reference>
<dbReference type="EMBL" id="JBHRTR010000018">
    <property type="protein sequence ID" value="MFC3226865.1"/>
    <property type="molecule type" value="Genomic_DNA"/>
</dbReference>
<evidence type="ECO:0000313" key="4">
    <source>
        <dbReference type="Proteomes" id="UP001595528"/>
    </source>
</evidence>
<comment type="caution">
    <text evidence="3">The sequence shown here is derived from an EMBL/GenBank/DDBJ whole genome shotgun (WGS) entry which is preliminary data.</text>
</comment>
<evidence type="ECO:0000256" key="1">
    <source>
        <dbReference type="SAM" id="MobiDB-lite"/>
    </source>
</evidence>
<dbReference type="RefSeq" id="WP_379899010.1">
    <property type="nucleotide sequence ID" value="NZ_JBHRTR010000018.1"/>
</dbReference>
<proteinExistence type="predicted"/>
<accession>A0ABV7KX36</accession>